<dbReference type="EMBL" id="CAFBLP010000020">
    <property type="protein sequence ID" value="CAB4874619.1"/>
    <property type="molecule type" value="Genomic_DNA"/>
</dbReference>
<dbReference type="CDD" id="cd05658">
    <property type="entry name" value="M18_DAP"/>
    <property type="match status" value="1"/>
</dbReference>
<name>A0A6J7E275_9ZZZZ</name>
<dbReference type="Gene3D" id="3.40.630.10">
    <property type="entry name" value="Zn peptidases"/>
    <property type="match status" value="2"/>
</dbReference>
<dbReference type="PANTHER" id="PTHR28570">
    <property type="entry name" value="ASPARTYL AMINOPEPTIDASE"/>
    <property type="match status" value="1"/>
</dbReference>
<dbReference type="Gene3D" id="2.30.250.10">
    <property type="entry name" value="Aminopeptidase i, Domain 2"/>
    <property type="match status" value="1"/>
</dbReference>
<protein>
    <submittedName>
        <fullName evidence="9">Unannotated protein</fullName>
    </submittedName>
</protein>
<evidence type="ECO:0000256" key="1">
    <source>
        <dbReference type="ARBA" id="ARBA00001947"/>
    </source>
</evidence>
<dbReference type="SUPFAM" id="SSF53187">
    <property type="entry name" value="Zn-dependent exopeptidases"/>
    <property type="match status" value="1"/>
</dbReference>
<evidence type="ECO:0000256" key="3">
    <source>
        <dbReference type="ARBA" id="ARBA00022438"/>
    </source>
</evidence>
<dbReference type="SUPFAM" id="SSF101821">
    <property type="entry name" value="Aminopeptidase/glucanase lid domain"/>
    <property type="match status" value="1"/>
</dbReference>
<evidence type="ECO:0000256" key="8">
    <source>
        <dbReference type="ARBA" id="ARBA00023049"/>
    </source>
</evidence>
<dbReference type="GO" id="GO:0005737">
    <property type="term" value="C:cytoplasm"/>
    <property type="evidence" value="ECO:0007669"/>
    <property type="project" value="UniProtKB-ARBA"/>
</dbReference>
<dbReference type="PANTHER" id="PTHR28570:SF3">
    <property type="entry name" value="ASPARTYL AMINOPEPTIDASE"/>
    <property type="match status" value="1"/>
</dbReference>
<reference evidence="9" key="1">
    <citation type="submission" date="2020-05" db="EMBL/GenBank/DDBJ databases">
        <authorList>
            <person name="Chiriac C."/>
            <person name="Salcher M."/>
            <person name="Ghai R."/>
            <person name="Kavagutti S V."/>
        </authorList>
    </citation>
    <scope>NUCLEOTIDE SEQUENCE</scope>
</reference>
<sequence>MTAPAPEAVADLLAYLDASPSPWHAVSSTVQRLEGAGFQQRSETAAWDSVPAGFVVRGAAIVAWRQPDHTDAASPYRIVGAHTDSPGLRIKPRPDTGMLGWKQLAVEVYGGALLNSWLDRDLGVAGRVVLTDGSFVDVAVHEGVARVPQLAIHLDREVNDKGLVLDKQQHLNPVWGTGSPADGDFADWLAAQLHVAVDQIAWWDLCLFDVTRAALIGADRSLIASARLDNLASCWAATASLVAAPPTRHTSVMALFDHEEVGSESATGASGPLLSTVLERLVHGRGGDRDAFHRAMAASSCVSADNAHAVHPNYPERHEPGHRPLVNQGPAIKVNANQRYATSAQTAVTFQRACETAGVPWQVFVSRNNMPCGSTIGPITATRLGIPTVDVGVPQLSMHSARELCGAKDPVFLTRALTAYFDS</sequence>
<evidence type="ECO:0000256" key="5">
    <source>
        <dbReference type="ARBA" id="ARBA00022723"/>
    </source>
</evidence>
<dbReference type="GO" id="GO:0006508">
    <property type="term" value="P:proteolysis"/>
    <property type="evidence" value="ECO:0007669"/>
    <property type="project" value="UniProtKB-KW"/>
</dbReference>
<comment type="cofactor">
    <cofactor evidence="1">
        <name>Zn(2+)</name>
        <dbReference type="ChEBI" id="CHEBI:29105"/>
    </cofactor>
</comment>
<organism evidence="9">
    <name type="scientific">freshwater metagenome</name>
    <dbReference type="NCBI Taxonomy" id="449393"/>
    <lineage>
        <taxon>unclassified sequences</taxon>
        <taxon>metagenomes</taxon>
        <taxon>ecological metagenomes</taxon>
    </lineage>
</organism>
<comment type="similarity">
    <text evidence="2">Belongs to the peptidase M18 family.</text>
</comment>
<keyword evidence="7" id="KW-0862">Zinc</keyword>
<evidence type="ECO:0000256" key="2">
    <source>
        <dbReference type="ARBA" id="ARBA00008290"/>
    </source>
</evidence>
<dbReference type="GO" id="GO:0004177">
    <property type="term" value="F:aminopeptidase activity"/>
    <property type="evidence" value="ECO:0007669"/>
    <property type="project" value="UniProtKB-KW"/>
</dbReference>
<accession>A0A6J7E275</accession>
<proteinExistence type="inferred from homology"/>
<dbReference type="Pfam" id="PF02127">
    <property type="entry name" value="Peptidase_M18"/>
    <property type="match status" value="1"/>
</dbReference>
<gene>
    <name evidence="9" type="ORF">UFOPK3376_01049</name>
</gene>
<keyword evidence="5" id="KW-0479">Metal-binding</keyword>
<dbReference type="NCBIfam" id="NF002759">
    <property type="entry name" value="PRK02813.1"/>
    <property type="match status" value="1"/>
</dbReference>
<evidence type="ECO:0000313" key="9">
    <source>
        <dbReference type="EMBL" id="CAB4874619.1"/>
    </source>
</evidence>
<dbReference type="PRINTS" id="PR00932">
    <property type="entry name" value="AMINO1PTASE"/>
</dbReference>
<evidence type="ECO:0000256" key="6">
    <source>
        <dbReference type="ARBA" id="ARBA00022801"/>
    </source>
</evidence>
<keyword evidence="3" id="KW-0031">Aminopeptidase</keyword>
<keyword evidence="8" id="KW-0482">Metalloprotease</keyword>
<dbReference type="InterPro" id="IPR001948">
    <property type="entry name" value="Peptidase_M18"/>
</dbReference>
<keyword evidence="4" id="KW-0645">Protease</keyword>
<dbReference type="GO" id="GO:0008237">
    <property type="term" value="F:metallopeptidase activity"/>
    <property type="evidence" value="ECO:0007669"/>
    <property type="project" value="UniProtKB-KW"/>
</dbReference>
<dbReference type="GO" id="GO:0008270">
    <property type="term" value="F:zinc ion binding"/>
    <property type="evidence" value="ECO:0007669"/>
    <property type="project" value="InterPro"/>
</dbReference>
<keyword evidence="6" id="KW-0378">Hydrolase</keyword>
<evidence type="ECO:0000256" key="7">
    <source>
        <dbReference type="ARBA" id="ARBA00022833"/>
    </source>
</evidence>
<evidence type="ECO:0000256" key="4">
    <source>
        <dbReference type="ARBA" id="ARBA00022670"/>
    </source>
</evidence>
<dbReference type="InterPro" id="IPR023358">
    <property type="entry name" value="Peptidase_M18_dom2"/>
</dbReference>
<dbReference type="AlphaFoldDB" id="A0A6J7E275"/>